<dbReference type="AlphaFoldDB" id="M3ILI3"/>
<dbReference type="eggNOG" id="ENOG502SGNS">
    <property type="taxonomic scope" value="Eukaryota"/>
</dbReference>
<feature type="compositionally biased region" description="Acidic residues" evidence="1">
    <location>
        <begin position="249"/>
        <end position="268"/>
    </location>
</feature>
<feature type="region of interest" description="Disordered" evidence="1">
    <location>
        <begin position="238"/>
        <end position="277"/>
    </location>
</feature>
<accession>M3ILI3</accession>
<sequence>MTIVVDTLFPNHHTSIFNQHSQYQSDSLISNPTANLLPTRKVKVKKSFTINHIKSSNDLTQLHHHPLEPGHDIILQHHDFDLAEEEEEDSGYESDEVSCTSLSCSSNFSTFGENTNNSFDSSYTSTSNFTMSGSTKNFLPPTVMSPLNVYTPFATTTISCSNITTISIPNKSLRKMRSTDSLYLILKKSSSSSMAPKKSVYSNLSSSLRSFKYKISSYHKEFFVSFLMDSPRLTDDKLPKKIIKPEPIPEVEEEDDEEKQDEKEEEEETRPKMQELTTFKASNNNQDTLSTVHHSIKYKTREHRCSGLFLPLYAFDRTARVKSMTLPITKSTDELKHLFKINPQLKSFHYDHNIHRVSNLSREKLWNNVLLPPRNDDSPGMSINGDNYIYIDDDDETSAYYSIVRKNGTYLPWALKQSIEPAGVLHQGKWMFNSRAPNSGISKSQFTVKGWCNPRWIDSSDE</sequence>
<comment type="caution">
    <text evidence="2">The sequence shown here is derived from an EMBL/GenBank/DDBJ whole genome shotgun (WGS) entry which is preliminary data.</text>
</comment>
<evidence type="ECO:0000313" key="2">
    <source>
        <dbReference type="EMBL" id="EMG47236.1"/>
    </source>
</evidence>
<keyword evidence="3" id="KW-1185">Reference proteome</keyword>
<evidence type="ECO:0000256" key="1">
    <source>
        <dbReference type="SAM" id="MobiDB-lite"/>
    </source>
</evidence>
<protein>
    <submittedName>
        <fullName evidence="2">Uncharacterized protein</fullName>
    </submittedName>
</protein>
<organism evidence="2 3">
    <name type="scientific">Candida maltosa (strain Xu316)</name>
    <name type="common">Yeast</name>
    <dbReference type="NCBI Taxonomy" id="1245528"/>
    <lineage>
        <taxon>Eukaryota</taxon>
        <taxon>Fungi</taxon>
        <taxon>Dikarya</taxon>
        <taxon>Ascomycota</taxon>
        <taxon>Saccharomycotina</taxon>
        <taxon>Pichiomycetes</taxon>
        <taxon>Debaryomycetaceae</taxon>
        <taxon>Candida/Lodderomyces clade</taxon>
        <taxon>Candida</taxon>
    </lineage>
</organism>
<dbReference type="Proteomes" id="UP000011777">
    <property type="component" value="Unassembled WGS sequence"/>
</dbReference>
<evidence type="ECO:0000313" key="3">
    <source>
        <dbReference type="Proteomes" id="UP000011777"/>
    </source>
</evidence>
<name>M3ILI3_CANMX</name>
<dbReference type="OMA" id="PRWIDSS"/>
<proteinExistence type="predicted"/>
<dbReference type="EMBL" id="AOGT01001662">
    <property type="protein sequence ID" value="EMG47236.1"/>
    <property type="molecule type" value="Genomic_DNA"/>
</dbReference>
<dbReference type="HOGENOM" id="CLU_522726_0_0_1"/>
<reference evidence="2 3" key="1">
    <citation type="submission" date="2013-02" db="EMBL/GenBank/DDBJ databases">
        <title>Genome sequence of Candida maltosa Xu316, a potential industrial strain for xylitol and ethanol production.</title>
        <authorList>
            <person name="Yu J."/>
            <person name="Wang Q."/>
            <person name="Geng X."/>
            <person name="Bao W."/>
            <person name="He P."/>
            <person name="Cai J."/>
        </authorList>
    </citation>
    <scope>NUCLEOTIDE SEQUENCE [LARGE SCALE GENOMIC DNA]</scope>
    <source>
        <strain evidence="3">Xu316</strain>
    </source>
</reference>
<dbReference type="OrthoDB" id="4088353at2759"/>
<gene>
    <name evidence="2" type="ORF">G210_2456</name>
</gene>